<feature type="domain" description="Ion transport" evidence="25">
    <location>
        <begin position="1273"/>
        <end position="1539"/>
    </location>
</feature>
<keyword evidence="22" id="KW-0175">Coiled coil</keyword>
<dbReference type="Ensembl" id="ENSSSCT00070045841.1">
    <property type="protein sequence ID" value="ENSSSCP00070038641.1"/>
    <property type="gene ID" value="ENSSSCG00070021504.1"/>
</dbReference>
<organism evidence="26 27">
    <name type="scientific">Sus scrofa</name>
    <name type="common">Pig</name>
    <dbReference type="NCBI Taxonomy" id="9823"/>
    <lineage>
        <taxon>Eukaryota</taxon>
        <taxon>Metazoa</taxon>
        <taxon>Chordata</taxon>
        <taxon>Craniata</taxon>
        <taxon>Vertebrata</taxon>
        <taxon>Euteleostomi</taxon>
        <taxon>Mammalia</taxon>
        <taxon>Eutheria</taxon>
        <taxon>Laurasiatheria</taxon>
        <taxon>Artiodactyla</taxon>
        <taxon>Suina</taxon>
        <taxon>Suidae</taxon>
        <taxon>Sus</taxon>
    </lineage>
</organism>
<feature type="region of interest" description="Disordered" evidence="23">
    <location>
        <begin position="1045"/>
        <end position="1229"/>
    </location>
</feature>
<keyword evidence="11" id="KW-0106">Calcium</keyword>
<reference evidence="26 27" key="1">
    <citation type="submission" date="2017-08" db="EMBL/GenBank/DDBJ databases">
        <title>USMARCv1.0.</title>
        <authorList>
            <person name="Hannum G.I."/>
            <person name="Koren S."/>
            <person name="Schroeder S.G."/>
            <person name="Chin S.C."/>
            <person name="Nonneman D.J."/>
            <person name="Becker S.A."/>
            <person name="Rosen B.D."/>
            <person name="Bickhart D.M."/>
            <person name="Putnam N.H."/>
            <person name="Green R.E."/>
            <person name="Tuggle C.K."/>
            <person name="Liu H."/>
            <person name="Rohrer G.A."/>
            <person name="Warr A."/>
            <person name="Hall R."/>
            <person name="Kim K."/>
            <person name="Hume D.A."/>
            <person name="Talbot R."/>
            <person name="Chow W."/>
            <person name="Howe K."/>
            <person name="Schwartz A.S."/>
            <person name="Watson M."/>
            <person name="Archibald A.L."/>
            <person name="Phillippy A.M."/>
            <person name="Smith T.P.L."/>
        </authorList>
    </citation>
    <scope>NUCLEOTIDE SEQUENCE [LARGE SCALE GENOMIC DNA]</scope>
</reference>
<dbReference type="GO" id="GO:0008332">
    <property type="term" value="F:low voltage-gated calcium channel activity"/>
    <property type="evidence" value="ECO:0007669"/>
    <property type="project" value="UniProtKB-ARBA"/>
</dbReference>
<dbReference type="Gene3D" id="1.10.287.70">
    <property type="match status" value="4"/>
</dbReference>
<feature type="transmembrane region" description="Helical" evidence="24">
    <location>
        <begin position="1346"/>
        <end position="1365"/>
    </location>
</feature>
<evidence type="ECO:0000256" key="10">
    <source>
        <dbReference type="ARBA" id="ARBA00022737"/>
    </source>
</evidence>
<keyword evidence="6" id="KW-0597">Phosphoprotein</keyword>
<feature type="region of interest" description="Disordered" evidence="23">
    <location>
        <begin position="2136"/>
        <end position="2224"/>
    </location>
</feature>
<evidence type="ECO:0000256" key="22">
    <source>
        <dbReference type="SAM" id="Coils"/>
    </source>
</evidence>
<feature type="compositionally biased region" description="Basic and acidic residues" evidence="23">
    <location>
        <begin position="1146"/>
        <end position="1168"/>
    </location>
</feature>
<keyword evidence="8" id="KW-0107">Calcium channel</keyword>
<feature type="compositionally biased region" description="Low complexity" evidence="23">
    <location>
        <begin position="1879"/>
        <end position="1892"/>
    </location>
</feature>
<evidence type="ECO:0000256" key="2">
    <source>
        <dbReference type="ARBA" id="ARBA00004651"/>
    </source>
</evidence>
<feature type="transmembrane region" description="Helical" evidence="24">
    <location>
        <begin position="939"/>
        <end position="962"/>
    </location>
</feature>
<evidence type="ECO:0000259" key="25">
    <source>
        <dbReference type="Pfam" id="PF00520"/>
    </source>
</evidence>
<dbReference type="SUPFAM" id="SSF81324">
    <property type="entry name" value="Voltage-gated potassium channels"/>
    <property type="match status" value="4"/>
</dbReference>
<evidence type="ECO:0000256" key="4">
    <source>
        <dbReference type="ARBA" id="ARBA00022475"/>
    </source>
</evidence>
<feature type="compositionally biased region" description="Low complexity" evidence="23">
    <location>
        <begin position="2141"/>
        <end position="2156"/>
    </location>
</feature>
<evidence type="ECO:0000256" key="16">
    <source>
        <dbReference type="ARBA" id="ARBA00023180"/>
    </source>
</evidence>
<dbReference type="Gene3D" id="1.20.120.350">
    <property type="entry name" value="Voltage-gated potassium channels. Chain C"/>
    <property type="match status" value="4"/>
</dbReference>
<name>A0A4X1VAM2_PIG</name>
<feature type="transmembrane region" description="Helical" evidence="24">
    <location>
        <begin position="1275"/>
        <end position="1293"/>
    </location>
</feature>
<feature type="compositionally biased region" description="Low complexity" evidence="23">
    <location>
        <begin position="1083"/>
        <end position="1110"/>
    </location>
</feature>
<evidence type="ECO:0000256" key="17">
    <source>
        <dbReference type="ARBA" id="ARBA00023303"/>
    </source>
</evidence>
<comment type="similarity">
    <text evidence="19">Belongs to the calcium channel alpha-1 subunit (TC 1.A.1.11) family. CACNA1G subfamily.</text>
</comment>
<dbReference type="FunFam" id="1.10.287.70:FF:000032">
    <property type="entry name" value="Voltage-dependent T-type calcium channel subunit alpha"/>
    <property type="match status" value="1"/>
</dbReference>
<evidence type="ECO:0000256" key="9">
    <source>
        <dbReference type="ARBA" id="ARBA00022692"/>
    </source>
</evidence>
<evidence type="ECO:0000256" key="21">
    <source>
        <dbReference type="ARBA" id="ARBA00078683"/>
    </source>
</evidence>
<feature type="transmembrane region" description="Helical" evidence="24">
    <location>
        <begin position="212"/>
        <end position="235"/>
    </location>
</feature>
<keyword evidence="16" id="KW-0325">Glycoprotein</keyword>
<feature type="transmembrane region" description="Helical" evidence="24">
    <location>
        <begin position="1637"/>
        <end position="1660"/>
    </location>
</feature>
<accession>A0A4X1VAM2</accession>
<feature type="region of interest" description="Disordered" evidence="23">
    <location>
        <begin position="2023"/>
        <end position="2078"/>
    </location>
</feature>
<feature type="transmembrane region" description="Helical" evidence="24">
    <location>
        <begin position="742"/>
        <end position="760"/>
    </location>
</feature>
<feature type="region of interest" description="Disordered" evidence="23">
    <location>
        <begin position="522"/>
        <end position="549"/>
    </location>
</feature>
<dbReference type="PANTHER" id="PTHR45628">
    <property type="entry name" value="VOLTAGE-DEPENDENT CALCIUM CHANNEL TYPE A SUBUNIT ALPHA-1"/>
    <property type="match status" value="1"/>
</dbReference>
<feature type="region of interest" description="Disordered" evidence="23">
    <location>
        <begin position="1870"/>
        <end position="1922"/>
    </location>
</feature>
<dbReference type="PANTHER" id="PTHR45628:SF33">
    <property type="entry name" value="VOLTAGE-DEPENDENT T-TYPE CALCIUM CHANNEL SUBUNIT ALPHA-1G"/>
    <property type="match status" value="1"/>
</dbReference>
<keyword evidence="15 24" id="KW-0472">Membrane</keyword>
<feature type="coiled-coil region" evidence="22">
    <location>
        <begin position="1538"/>
        <end position="1565"/>
    </location>
</feature>
<feature type="transmembrane region" description="Helical" evidence="24">
    <location>
        <begin position="1404"/>
        <end position="1426"/>
    </location>
</feature>
<evidence type="ECO:0000256" key="18">
    <source>
        <dbReference type="ARBA" id="ARBA00036634"/>
    </source>
</evidence>
<evidence type="ECO:0000256" key="7">
    <source>
        <dbReference type="ARBA" id="ARBA00022568"/>
    </source>
</evidence>
<feature type="domain" description="Ion transport" evidence="25">
    <location>
        <begin position="85"/>
        <end position="403"/>
    </location>
</feature>
<comment type="catalytic activity">
    <reaction evidence="18">
        <text>Ca(2+)(in) = Ca(2+)(out)</text>
        <dbReference type="Rhea" id="RHEA:29671"/>
        <dbReference type="ChEBI" id="CHEBI:29108"/>
    </reaction>
</comment>
<keyword evidence="13 24" id="KW-1133">Transmembrane helix</keyword>
<dbReference type="FunFam" id="1.20.120.350:FF:000009">
    <property type="entry name" value="Voltage-dependent T-type calcium channel subunit alpha"/>
    <property type="match status" value="1"/>
</dbReference>
<keyword evidence="7" id="KW-0109">Calcium transport</keyword>
<evidence type="ECO:0000256" key="12">
    <source>
        <dbReference type="ARBA" id="ARBA00022882"/>
    </source>
</evidence>
<feature type="transmembrane region" description="Helical" evidence="24">
    <location>
        <begin position="863"/>
        <end position="882"/>
    </location>
</feature>
<evidence type="ECO:0000256" key="1">
    <source>
        <dbReference type="ARBA" id="ARBA00004496"/>
    </source>
</evidence>
<dbReference type="FunFam" id="1.10.287.70:FF:000029">
    <property type="entry name" value="Voltage-dependent T-type calcium channel subunit alpha"/>
    <property type="match status" value="1"/>
</dbReference>
<dbReference type="FunFam" id="1.20.120.350:FF:000008">
    <property type="entry name" value="Voltage-dependent T-type calcium channel subunit alpha"/>
    <property type="match status" value="1"/>
</dbReference>
<dbReference type="FunFam" id="1.10.287.70:FF:000018">
    <property type="entry name" value="Voltage-dependent T-type calcium channel subunit alpha"/>
    <property type="match status" value="1"/>
</dbReference>
<evidence type="ECO:0000256" key="3">
    <source>
        <dbReference type="ARBA" id="ARBA00022448"/>
    </source>
</evidence>
<feature type="domain" description="Ion transport" evidence="25">
    <location>
        <begin position="1603"/>
        <end position="1853"/>
    </location>
</feature>
<dbReference type="GO" id="GO:0005737">
    <property type="term" value="C:cytoplasm"/>
    <property type="evidence" value="ECO:0007669"/>
    <property type="project" value="UniProtKB-SubCell"/>
</dbReference>
<dbReference type="InterPro" id="IPR005821">
    <property type="entry name" value="Ion_trans_dom"/>
</dbReference>
<feature type="transmembrane region" description="Helical" evidence="24">
    <location>
        <begin position="772"/>
        <end position="793"/>
    </location>
</feature>
<proteinExistence type="inferred from homology"/>
<evidence type="ECO:0000256" key="5">
    <source>
        <dbReference type="ARBA" id="ARBA00022490"/>
    </source>
</evidence>
<keyword evidence="12" id="KW-0851">Voltage-gated channel</keyword>
<evidence type="ECO:0000256" key="6">
    <source>
        <dbReference type="ARBA" id="ARBA00022553"/>
    </source>
</evidence>
<dbReference type="GO" id="GO:0005891">
    <property type="term" value="C:voltage-gated calcium channel complex"/>
    <property type="evidence" value="ECO:0007669"/>
    <property type="project" value="InterPro"/>
</dbReference>
<evidence type="ECO:0000256" key="13">
    <source>
        <dbReference type="ARBA" id="ARBA00022989"/>
    </source>
</evidence>
<keyword evidence="14" id="KW-0406">Ion transport</keyword>
<feature type="region of interest" description="Disordered" evidence="23">
    <location>
        <begin position="989"/>
        <end position="1011"/>
    </location>
</feature>
<reference evidence="26" key="2">
    <citation type="submission" date="2025-08" db="UniProtKB">
        <authorList>
            <consortium name="Ensembl"/>
        </authorList>
    </citation>
    <scope>IDENTIFICATION</scope>
</reference>
<dbReference type="InterPro" id="IPR027359">
    <property type="entry name" value="Volt_channel_dom_sf"/>
</dbReference>
<feature type="transmembrane region" description="Helical" evidence="24">
    <location>
        <begin position="1506"/>
        <end position="1529"/>
    </location>
</feature>
<dbReference type="GO" id="GO:0070509">
    <property type="term" value="P:calcium ion import"/>
    <property type="evidence" value="ECO:0007669"/>
    <property type="project" value="UniProtKB-ARBA"/>
</dbReference>
<dbReference type="FunFam" id="1.10.287.70:FF:000014">
    <property type="entry name" value="Voltage-dependent T-type calcium channel subunit alpha"/>
    <property type="match status" value="1"/>
</dbReference>
<keyword evidence="4" id="KW-1003">Cell membrane</keyword>
<keyword evidence="10" id="KW-0677">Repeat</keyword>
<evidence type="ECO:0000256" key="15">
    <source>
        <dbReference type="ARBA" id="ARBA00023136"/>
    </source>
</evidence>
<feature type="region of interest" description="Disordered" evidence="23">
    <location>
        <begin position="1"/>
        <end position="48"/>
    </location>
</feature>
<feature type="transmembrane region" description="Helical" evidence="24">
    <location>
        <begin position="1738"/>
        <end position="1757"/>
    </location>
</feature>
<evidence type="ECO:0000256" key="20">
    <source>
        <dbReference type="ARBA" id="ARBA00069348"/>
    </source>
</evidence>
<evidence type="ECO:0000256" key="19">
    <source>
        <dbReference type="ARBA" id="ARBA00061006"/>
    </source>
</evidence>
<keyword evidence="9 24" id="KW-0812">Transmembrane</keyword>
<dbReference type="FunFam" id="1.20.120.350:FF:000012">
    <property type="entry name" value="Voltage-dependent T-type calcium channel subunit alpha"/>
    <property type="match status" value="1"/>
</dbReference>
<feature type="domain" description="Ion transport" evidence="25">
    <location>
        <begin position="741"/>
        <end position="968"/>
    </location>
</feature>
<evidence type="ECO:0000256" key="11">
    <source>
        <dbReference type="ARBA" id="ARBA00022837"/>
    </source>
</evidence>
<keyword evidence="5" id="KW-0963">Cytoplasm</keyword>
<feature type="transmembrane region" description="Helical" evidence="24">
    <location>
        <begin position="1604"/>
        <end position="1625"/>
    </location>
</feature>
<dbReference type="PRINTS" id="PR01629">
    <property type="entry name" value="TVDCCALPHA1"/>
</dbReference>
<evidence type="ECO:0000256" key="24">
    <source>
        <dbReference type="SAM" id="Phobius"/>
    </source>
</evidence>
<dbReference type="Proteomes" id="UP000314985">
    <property type="component" value="Chromosome 12"/>
</dbReference>
<dbReference type="FunFam" id="1.20.120.350:FF:000007">
    <property type="entry name" value="Voltage-dependent T-type calcium channel subunit alpha"/>
    <property type="match status" value="1"/>
</dbReference>
<dbReference type="Pfam" id="PF00520">
    <property type="entry name" value="Ion_trans"/>
    <property type="match status" value="4"/>
</dbReference>
<dbReference type="InterPro" id="IPR005445">
    <property type="entry name" value="VDCC_T_a1"/>
</dbReference>
<feature type="compositionally biased region" description="Basic residues" evidence="23">
    <location>
        <begin position="482"/>
        <end position="504"/>
    </location>
</feature>
<feature type="transmembrane region" description="Helical" evidence="24">
    <location>
        <begin position="367"/>
        <end position="392"/>
    </location>
</feature>
<evidence type="ECO:0000256" key="8">
    <source>
        <dbReference type="ARBA" id="ARBA00022673"/>
    </source>
</evidence>
<evidence type="ECO:0000256" key="14">
    <source>
        <dbReference type="ARBA" id="ARBA00023065"/>
    </source>
</evidence>
<feature type="compositionally biased region" description="Acidic residues" evidence="23">
    <location>
        <begin position="1136"/>
        <end position="1145"/>
    </location>
</feature>
<feature type="transmembrane region" description="Helical" evidence="24">
    <location>
        <begin position="1821"/>
        <end position="1843"/>
    </location>
</feature>
<protein>
    <recommendedName>
        <fullName evidence="20">Voltage-dependent T-type calcium channel subunit alpha-1G</fullName>
    </recommendedName>
    <alternativeName>
        <fullName evidence="21">Voltage-gated calcium channel subunit alpha Cav3.1</fullName>
    </alternativeName>
</protein>
<evidence type="ECO:0000313" key="27">
    <source>
        <dbReference type="Proteomes" id="UP000314985"/>
    </source>
</evidence>
<feature type="transmembrane region" description="Helical" evidence="24">
    <location>
        <begin position="121"/>
        <end position="140"/>
    </location>
</feature>
<feature type="transmembrane region" description="Helical" evidence="24">
    <location>
        <begin position="1313"/>
        <end position="1334"/>
    </location>
</feature>
<comment type="subcellular location">
    <subcellularLocation>
        <location evidence="2">Cell membrane</location>
        <topology evidence="2">Multi-pass membrane protein</topology>
    </subcellularLocation>
    <subcellularLocation>
        <location evidence="1">Cytoplasm</location>
    </subcellularLocation>
</comment>
<evidence type="ECO:0000313" key="26">
    <source>
        <dbReference type="Ensembl" id="ENSSSCP00070038641.1"/>
    </source>
</evidence>
<feature type="transmembrane region" description="Helical" evidence="24">
    <location>
        <begin position="340"/>
        <end position="361"/>
    </location>
</feature>
<keyword evidence="17" id="KW-0407">Ion channel</keyword>
<keyword evidence="3" id="KW-0813">Transport</keyword>
<feature type="region of interest" description="Disordered" evidence="23">
    <location>
        <begin position="565"/>
        <end position="595"/>
    </location>
</feature>
<feature type="compositionally biased region" description="Acidic residues" evidence="23">
    <location>
        <begin position="1215"/>
        <end position="1226"/>
    </location>
</feature>
<evidence type="ECO:0000256" key="23">
    <source>
        <dbReference type="SAM" id="MobiDB-lite"/>
    </source>
</evidence>
<dbReference type="InterPro" id="IPR050599">
    <property type="entry name" value="VDCC_alpha-1_subunit"/>
</dbReference>
<feature type="region of interest" description="Disordered" evidence="23">
    <location>
        <begin position="463"/>
        <end position="508"/>
    </location>
</feature>
<sequence>MDEEEDGAGTEESGQPRSFMRLNDLSRAGGRPGPGSAEKDPGSADSEAEGLPYPALAPVVFFYLSQDSRPRSWCLRTVCNPYPLGMLVILLNCVTLGMFRPCEDIACDSQRCRILQAFDDFIFAFFAVEMVVKMVALGIFGKKCYLGDTWNRLDFFIVIAGMLEYSLDLQNVSFSAVRTVRVLRPLRAINRVPSMRILVTLLLDTLPMLGNVLLLCFFVFFIFGIVGVQLWAGLLRNRCFLPENFSLPLSVDLERYYQTENEDENPFICSQPRENGMRSCRSVPTLRGDGGGGPPCGLDYEAYNSSSNTTCVNWNQYYTNCSAGEHNPFKGAINFDNIGYAWIAIFQVITLEGWVDIMYFVMDAHSFYNFIYFILLIIVGSFFMINLCLVVIATQFSETKQRESQLMREQRVRFLSNASTLASFSEPGSCYEELLKYLVYILRKAARRLAQVSRAVGVRAGLLSSPAPRGGQEPQPSSSCSRSHRRPSVHHLVHHHHHHHHHYHLGNGTLRAPRANLQIQDRDANGSRRLMLPPPSTPALSRGSPGGAESVHSFYHADCHLEPVCRQAPPPRSPSEASGRTAGSGKVYPTVHTSPPPEMLKEKALMEVAPTSGPPTLTSFNIPPGPYSSMHKLLETQSTGTCQSSCKISSPCLKADSGACGPDSCPYCARAGAGEAELAGHDMPDSDSEAVYEFTQDAQHGDLRDPHRGRRQSLGLDGEPNSVLAFWRLICDTFRKIVDSKYFGRGIMIAILVNTLSMGIEYHEQPEELTNALEISNIVFTSLFALEMLLKLLVYGPFGYIKNPYNIFDGVIVVISVWEIVGQQGGGLSVLRTFRLMRVLKLVRFLPALQRQLVVLMKTMDNVATFCMLLMLFIFIFSILGMHLFGCKFASERDGDTLPDRKNFDSLLWAIVTVFQILTQEDWNKVLYNGMASTSSWAALYFIALMTFGNYVLFNLLVAILVEGFQAEEISKREDASGQLSCIQLPVDSQGGDATKSESEPDFFSPSLDGNGDRKKRLALVSLGEHPELRRSLLPPLIIHTAATPMSLPKSSSTGLAEVLGPASRRTSSSGSAEPGAPHEMKSPPSTRSSPHSPWSAASSWTSRRSSRNSLGRAPSLKRRSPSGERRSLLSGEGQESQDEEESSEEERTSPAGSDRRHGGSLEREAKSSFDLPDTLQVPGLHRTASGRSSASEHQDCNGKSAPGRLIRALHPDDPPLDGDDGDDEGNLSRGERMRAWVRARLPACCLERDSWSAYIFPPQSRFRLLCHRIITHKMFDHVVLVIIFLNCITIAMERPKIDPHSAERIFLTLSNYVFTAVFLAEMTVKVVALGWCFGEQAYLRSSWNVLDGLLVLISIIDILVSMVSDSGTKILGMLRVLRLLRTLRPLRWLKLVVETLMSSLKPIGNIVVICCAFFIIFGILGVQLFKGKFFVCQGEDTRNITNKSDCAEASYRWVRHKYNFDNLGQALMSLFVLASKDGWVDIMYDGLDAVGVDQQPIMNHNPWMLLYFISFLLIVAFFVLNMFVGVVVENFHKCRQHQEEEEARRREEKRLRRLEKKRRNLMLDDVIASGSSASAAPEAQCKPYYSDYPRFRLLVHHLCTSHYLDLFITGVIGLNVVTMAMEHYQQPQILDEALKICNYIFTVIFVLESVFKLVAFGFRRFFQDRWNQLDLAIVLLSIMGITLEEIEVNASLPINPTIIRIMRVLRIARVLKLLKMAVGMRALLDTVMQALPQVGNLGLLFMLLFFIFAALGVELFGDLECDETHPCEGLGRHATFRNFGMAFLTLFRVSTGDNWNGIMKDTLRDCDQESTCYNTVISPIYFVSFVLTAQFVLVNVVIAVLMKHLEESNKEAKEEAELEAELELEMKTLSPQPPSPLGSPFLWPGVDGPDSPGSPKPGAPEAAARDPDHFPTQPHSDLLTVRKAGVSRTHSLPNDSYMCRDGSTAEGSLGHRGWGLPKAQSGSILSVHSQPADTSYILQLPKDAPLLLQPHGAPTWVTIPKLPPPGRSPLAQRPLRRQAAIRTDSLDVQGLGSREDLLSEVKGPPRRRCPQAPPHSRSQSKISKHMPPAGPPDTRSSLELDTELSWISGDLLPVGGQEEAPSPRDLKKCYSVEAQSCPRRPPSWLDEQRRHSIAVSCLDSGSQPRLGPGPSSLGGQPLGGPGSRQGPRPPPSPGVCLRRRAPSSDSKDPSASGPPDSMAASPSPKKDVLSLSGLSSDPADLDP</sequence>